<feature type="transmembrane region" description="Helical" evidence="1">
    <location>
        <begin position="127"/>
        <end position="149"/>
    </location>
</feature>
<feature type="transmembrane region" description="Helical" evidence="1">
    <location>
        <begin position="95"/>
        <end position="115"/>
    </location>
</feature>
<name>A0A2H0WP19_9BACT</name>
<sequence>MKNESNKYFRFIYIIYILFWFFGFSVAFFALTFMIRTILSVGFLLYDQAGLLGIIFILLFAVFFVISFFPVYLLVRLAYTRFYKLFPVSEKYKEYVKIFLYSLNYILGLFIFNKMVADFDNFFKNTIIIYIITFILILAVDFLCDKIYLAIKNKFRSKK</sequence>
<feature type="transmembrane region" description="Helical" evidence="1">
    <location>
        <begin position="12"/>
        <end position="39"/>
    </location>
</feature>
<reference evidence="3" key="1">
    <citation type="submission" date="2017-09" db="EMBL/GenBank/DDBJ databases">
        <title>Depth-based differentiation of microbial function through sediment-hosted aquifers and enrichment of novel symbionts in the deep terrestrial subsurface.</title>
        <authorList>
            <person name="Probst A.J."/>
            <person name="Ladd B."/>
            <person name="Jarett J.K."/>
            <person name="Geller-Mcgrath D.E."/>
            <person name="Sieber C.M.K."/>
            <person name="Emerson J.B."/>
            <person name="Anantharaman K."/>
            <person name="Thomas B.C."/>
            <person name="Malmstrom R."/>
            <person name="Stieglmeier M."/>
            <person name="Klingl A."/>
            <person name="Woyke T."/>
            <person name="Ryan C.M."/>
            <person name="Banfield J.F."/>
        </authorList>
    </citation>
    <scope>NUCLEOTIDE SEQUENCE [LARGE SCALE GENOMIC DNA]</scope>
</reference>
<comment type="caution">
    <text evidence="2">The sequence shown here is derived from an EMBL/GenBank/DDBJ whole genome shotgun (WGS) entry which is preliminary data.</text>
</comment>
<dbReference type="AlphaFoldDB" id="A0A2H0WP19"/>
<keyword evidence="1" id="KW-0812">Transmembrane</keyword>
<proteinExistence type="predicted"/>
<evidence type="ECO:0000256" key="1">
    <source>
        <dbReference type="SAM" id="Phobius"/>
    </source>
</evidence>
<keyword evidence="1" id="KW-0472">Membrane</keyword>
<evidence type="ECO:0000313" key="2">
    <source>
        <dbReference type="EMBL" id="PIS13669.1"/>
    </source>
</evidence>
<evidence type="ECO:0000313" key="3">
    <source>
        <dbReference type="Proteomes" id="UP000230353"/>
    </source>
</evidence>
<dbReference type="EMBL" id="PEZL01000006">
    <property type="protein sequence ID" value="PIS13669.1"/>
    <property type="molecule type" value="Genomic_DNA"/>
</dbReference>
<feature type="transmembrane region" description="Helical" evidence="1">
    <location>
        <begin position="51"/>
        <end position="75"/>
    </location>
</feature>
<gene>
    <name evidence="2" type="ORF">COT67_00415</name>
</gene>
<keyword evidence="1" id="KW-1133">Transmembrane helix</keyword>
<dbReference type="Proteomes" id="UP000230353">
    <property type="component" value="Unassembled WGS sequence"/>
</dbReference>
<accession>A0A2H0WP19</accession>
<protein>
    <submittedName>
        <fullName evidence="2">Uncharacterized protein</fullName>
    </submittedName>
</protein>
<organism evidence="2 3">
    <name type="scientific">Candidatus Tagabacteria bacterium CG09_land_8_20_14_0_10_41_14</name>
    <dbReference type="NCBI Taxonomy" id="1975021"/>
    <lineage>
        <taxon>Bacteria</taxon>
        <taxon>Candidatus Tagaibacteriota</taxon>
    </lineage>
</organism>